<gene>
    <name evidence="10" type="ORF">PENSTE_c010G07821</name>
</gene>
<keyword evidence="3 8" id="KW-0349">Heme</keyword>
<dbReference type="CDD" id="cd11058">
    <property type="entry name" value="CYP60B-like"/>
    <property type="match status" value="1"/>
</dbReference>
<proteinExistence type="inferred from homology"/>
<evidence type="ECO:0000256" key="3">
    <source>
        <dbReference type="ARBA" id="ARBA00022617"/>
    </source>
</evidence>
<name>A0A1V6TA33_9EURO</name>
<dbReference type="STRING" id="303698.A0A1V6TA33"/>
<sequence>MSKDPISFSPMNLVLAASTGLILTVLFLAAKSIYNLFFHPLASYPGPWFSRASRLHYVYHQLNGTLPYKTLDWHNKYGEVVRVAPDELSYNSARAYHEIHSWRDRDFHSGFEKDTTWYSQSMNTVPVIVSTSTSPEDLLHLFNDEVFLCQIQVTARNDDHGRLRGIMSHAFSDRALARQEPLITSYVDILIQQLRRHQTEESVDLVPWLTSAAMDVILDLSFGRSLGCLTNTENGKLHPWVELVSGHVKQGLYIQAWRRLPSILSRNWLVGVVLGRIGRKWMEQFMLTTEMAQQRLAAGADREDFVSHFLRENQQQQGKTGMTDAELKIASSILMTAGSDTNATLLCGCLYYVLRDEKIWNRLSMEIRTEYSQEADITFASLQKLPYLNAVIEETLRIYPVVPSTFPRRTASSGATIIDRFVPADYAIGVNGYAASRSETNFVLPDDFCPERWLGDPRFQRDQKKAHQPFSTGPRNCLGKNMAWAFARLTIARFVWNFDANIVEESKDWASEQEIFVMFAKRPLLCQINERKITS</sequence>
<reference evidence="11" key="1">
    <citation type="journal article" date="2017" name="Nat. Microbiol.">
        <title>Global analysis of biosynthetic gene clusters reveals vast potential of secondary metabolite production in Penicillium species.</title>
        <authorList>
            <person name="Nielsen J.C."/>
            <person name="Grijseels S."/>
            <person name="Prigent S."/>
            <person name="Ji B."/>
            <person name="Dainat J."/>
            <person name="Nielsen K.F."/>
            <person name="Frisvad J.C."/>
            <person name="Workman M."/>
            <person name="Nielsen J."/>
        </authorList>
    </citation>
    <scope>NUCLEOTIDE SEQUENCE [LARGE SCALE GENOMIC DNA]</scope>
    <source>
        <strain evidence="11">IBT 24891</strain>
    </source>
</reference>
<evidence type="ECO:0000256" key="1">
    <source>
        <dbReference type="ARBA" id="ARBA00001971"/>
    </source>
</evidence>
<dbReference type="PANTHER" id="PTHR24305">
    <property type="entry name" value="CYTOCHROME P450"/>
    <property type="match status" value="1"/>
</dbReference>
<dbReference type="EMBL" id="MLKD01000010">
    <property type="protein sequence ID" value="OQE22523.1"/>
    <property type="molecule type" value="Genomic_DNA"/>
</dbReference>
<dbReference type="GO" id="GO:0004497">
    <property type="term" value="F:monooxygenase activity"/>
    <property type="evidence" value="ECO:0007669"/>
    <property type="project" value="UniProtKB-KW"/>
</dbReference>
<dbReference type="Gene3D" id="1.10.630.10">
    <property type="entry name" value="Cytochrome P450"/>
    <property type="match status" value="1"/>
</dbReference>
<dbReference type="SUPFAM" id="SSF48264">
    <property type="entry name" value="Cytochrome P450"/>
    <property type="match status" value="1"/>
</dbReference>
<comment type="caution">
    <text evidence="10">The sequence shown here is derived from an EMBL/GenBank/DDBJ whole genome shotgun (WGS) entry which is preliminary data.</text>
</comment>
<dbReference type="AlphaFoldDB" id="A0A1V6TA33"/>
<evidence type="ECO:0000256" key="5">
    <source>
        <dbReference type="ARBA" id="ARBA00023002"/>
    </source>
</evidence>
<evidence type="ECO:0000313" key="10">
    <source>
        <dbReference type="EMBL" id="OQE22523.1"/>
    </source>
</evidence>
<evidence type="ECO:0000256" key="7">
    <source>
        <dbReference type="ARBA" id="ARBA00023033"/>
    </source>
</evidence>
<dbReference type="Pfam" id="PF00067">
    <property type="entry name" value="p450"/>
    <property type="match status" value="1"/>
</dbReference>
<feature type="binding site" description="axial binding residue" evidence="8">
    <location>
        <position position="477"/>
    </location>
    <ligand>
        <name>heme</name>
        <dbReference type="ChEBI" id="CHEBI:30413"/>
    </ligand>
    <ligandPart>
        <name>Fe</name>
        <dbReference type="ChEBI" id="CHEBI:18248"/>
    </ligandPart>
</feature>
<dbReference type="GO" id="GO:0005506">
    <property type="term" value="F:iron ion binding"/>
    <property type="evidence" value="ECO:0007669"/>
    <property type="project" value="InterPro"/>
</dbReference>
<dbReference type="Proteomes" id="UP000191285">
    <property type="component" value="Unassembled WGS sequence"/>
</dbReference>
<keyword evidence="5 9" id="KW-0560">Oxidoreductase</keyword>
<keyword evidence="7 9" id="KW-0503">Monooxygenase</keyword>
<evidence type="ECO:0000256" key="4">
    <source>
        <dbReference type="ARBA" id="ARBA00022723"/>
    </source>
</evidence>
<protein>
    <submittedName>
        <fullName evidence="10">Uncharacterized protein</fullName>
    </submittedName>
</protein>
<keyword evidence="11" id="KW-1185">Reference proteome</keyword>
<dbReference type="OrthoDB" id="1470350at2759"/>
<evidence type="ECO:0000256" key="9">
    <source>
        <dbReference type="RuleBase" id="RU000461"/>
    </source>
</evidence>
<accession>A0A1V6TA33</accession>
<evidence type="ECO:0000256" key="6">
    <source>
        <dbReference type="ARBA" id="ARBA00023004"/>
    </source>
</evidence>
<dbReference type="PROSITE" id="PS00086">
    <property type="entry name" value="CYTOCHROME_P450"/>
    <property type="match status" value="1"/>
</dbReference>
<dbReference type="InterPro" id="IPR002401">
    <property type="entry name" value="Cyt_P450_E_grp-I"/>
</dbReference>
<comment type="similarity">
    <text evidence="2 9">Belongs to the cytochrome P450 family.</text>
</comment>
<dbReference type="PRINTS" id="PR00463">
    <property type="entry name" value="EP450I"/>
</dbReference>
<evidence type="ECO:0000256" key="8">
    <source>
        <dbReference type="PIRSR" id="PIRSR602401-1"/>
    </source>
</evidence>
<comment type="cofactor">
    <cofactor evidence="1 8">
        <name>heme</name>
        <dbReference type="ChEBI" id="CHEBI:30413"/>
    </cofactor>
</comment>
<dbReference type="PANTHER" id="PTHR24305:SF29">
    <property type="entry name" value="BENZOATE-PARA-HYDROXYLASE"/>
    <property type="match status" value="1"/>
</dbReference>
<keyword evidence="4 8" id="KW-0479">Metal-binding</keyword>
<dbReference type="GO" id="GO:0043386">
    <property type="term" value="P:mycotoxin biosynthetic process"/>
    <property type="evidence" value="ECO:0007669"/>
    <property type="project" value="UniProtKB-ARBA"/>
</dbReference>
<evidence type="ECO:0000313" key="11">
    <source>
        <dbReference type="Proteomes" id="UP000191285"/>
    </source>
</evidence>
<evidence type="ECO:0000256" key="2">
    <source>
        <dbReference type="ARBA" id="ARBA00010617"/>
    </source>
</evidence>
<dbReference type="GO" id="GO:0020037">
    <property type="term" value="F:heme binding"/>
    <property type="evidence" value="ECO:0007669"/>
    <property type="project" value="InterPro"/>
</dbReference>
<dbReference type="GO" id="GO:0016705">
    <property type="term" value="F:oxidoreductase activity, acting on paired donors, with incorporation or reduction of molecular oxygen"/>
    <property type="evidence" value="ECO:0007669"/>
    <property type="project" value="InterPro"/>
</dbReference>
<dbReference type="InterPro" id="IPR050121">
    <property type="entry name" value="Cytochrome_P450_monoxygenase"/>
</dbReference>
<organism evidence="10 11">
    <name type="scientific">Penicillium steckii</name>
    <dbReference type="NCBI Taxonomy" id="303698"/>
    <lineage>
        <taxon>Eukaryota</taxon>
        <taxon>Fungi</taxon>
        <taxon>Dikarya</taxon>
        <taxon>Ascomycota</taxon>
        <taxon>Pezizomycotina</taxon>
        <taxon>Eurotiomycetes</taxon>
        <taxon>Eurotiomycetidae</taxon>
        <taxon>Eurotiales</taxon>
        <taxon>Aspergillaceae</taxon>
        <taxon>Penicillium</taxon>
    </lineage>
</organism>
<dbReference type="InterPro" id="IPR001128">
    <property type="entry name" value="Cyt_P450"/>
</dbReference>
<dbReference type="InterPro" id="IPR017972">
    <property type="entry name" value="Cyt_P450_CS"/>
</dbReference>
<keyword evidence="6 8" id="KW-0408">Iron</keyword>
<dbReference type="InterPro" id="IPR036396">
    <property type="entry name" value="Cyt_P450_sf"/>
</dbReference>
<dbReference type="PRINTS" id="PR00385">
    <property type="entry name" value="P450"/>
</dbReference>